<dbReference type="AlphaFoldDB" id="A0AA38MJM4"/>
<sequence length="285" mass="32292">MANMHNHIYLVIFVFHCFIWRTVLSAAVVQGKNSKTSSLHYEDFTDTKISTESPVVPKLDFLLCDVFNKTLPFPPNFTFPLHYKSSKIRKCFKSYPYFPNQTFFNSDDIFTLPPISKFDTVKPVSSAKETEWHPNVNGGYWTYRKKPTPVQDDITRFNKNLPPLHIARWRNLGTPNFDVPRPSVIAEQPRPRSGPRLGPKAGLRPGPRSASKLRPKPKSRSGPRPPSKLGPRSGPRPVPRLGPRPDRIVGPFSKYGGIRGTAGVGVPVPDKFTHMSPFRRHGARW</sequence>
<feature type="compositionally biased region" description="Basic residues" evidence="1">
    <location>
        <begin position="211"/>
        <end position="221"/>
    </location>
</feature>
<gene>
    <name evidence="3" type="ORF">Zmor_011621</name>
</gene>
<name>A0AA38MJM4_9CUCU</name>
<feature type="signal peptide" evidence="2">
    <location>
        <begin position="1"/>
        <end position="25"/>
    </location>
</feature>
<accession>A0AA38MJM4</accession>
<reference evidence="3" key="1">
    <citation type="journal article" date="2023" name="G3 (Bethesda)">
        <title>Whole genome assemblies of Zophobas morio and Tenebrio molitor.</title>
        <authorList>
            <person name="Kaur S."/>
            <person name="Stinson S.A."/>
            <person name="diCenzo G.C."/>
        </authorList>
    </citation>
    <scope>NUCLEOTIDE SEQUENCE</scope>
    <source>
        <strain evidence="3">QUZm001</strain>
    </source>
</reference>
<dbReference type="EMBL" id="JALNTZ010000003">
    <property type="protein sequence ID" value="KAJ3659960.1"/>
    <property type="molecule type" value="Genomic_DNA"/>
</dbReference>
<feature type="chain" id="PRO_5041339376" evidence="2">
    <location>
        <begin position="26"/>
        <end position="285"/>
    </location>
</feature>
<keyword evidence="2" id="KW-0732">Signal</keyword>
<keyword evidence="4" id="KW-1185">Reference proteome</keyword>
<feature type="compositionally biased region" description="Pro residues" evidence="1">
    <location>
        <begin position="223"/>
        <end position="242"/>
    </location>
</feature>
<proteinExistence type="predicted"/>
<evidence type="ECO:0000313" key="3">
    <source>
        <dbReference type="EMBL" id="KAJ3659960.1"/>
    </source>
</evidence>
<evidence type="ECO:0000256" key="1">
    <source>
        <dbReference type="SAM" id="MobiDB-lite"/>
    </source>
</evidence>
<protein>
    <submittedName>
        <fullName evidence="3">Uncharacterized protein</fullName>
    </submittedName>
</protein>
<organism evidence="3 4">
    <name type="scientific">Zophobas morio</name>
    <dbReference type="NCBI Taxonomy" id="2755281"/>
    <lineage>
        <taxon>Eukaryota</taxon>
        <taxon>Metazoa</taxon>
        <taxon>Ecdysozoa</taxon>
        <taxon>Arthropoda</taxon>
        <taxon>Hexapoda</taxon>
        <taxon>Insecta</taxon>
        <taxon>Pterygota</taxon>
        <taxon>Neoptera</taxon>
        <taxon>Endopterygota</taxon>
        <taxon>Coleoptera</taxon>
        <taxon>Polyphaga</taxon>
        <taxon>Cucujiformia</taxon>
        <taxon>Tenebrionidae</taxon>
        <taxon>Zophobas</taxon>
    </lineage>
</organism>
<evidence type="ECO:0000313" key="4">
    <source>
        <dbReference type="Proteomes" id="UP001168821"/>
    </source>
</evidence>
<feature type="region of interest" description="Disordered" evidence="1">
    <location>
        <begin position="177"/>
        <end position="285"/>
    </location>
</feature>
<dbReference type="Proteomes" id="UP001168821">
    <property type="component" value="Unassembled WGS sequence"/>
</dbReference>
<evidence type="ECO:0000256" key="2">
    <source>
        <dbReference type="SAM" id="SignalP"/>
    </source>
</evidence>
<comment type="caution">
    <text evidence="3">The sequence shown here is derived from an EMBL/GenBank/DDBJ whole genome shotgun (WGS) entry which is preliminary data.</text>
</comment>